<evidence type="ECO:0000256" key="6">
    <source>
        <dbReference type="SAM" id="MobiDB-lite"/>
    </source>
</evidence>
<dbReference type="EMBL" id="MU128968">
    <property type="protein sequence ID" value="KAF9513791.1"/>
    <property type="molecule type" value="Genomic_DNA"/>
</dbReference>
<reference evidence="8" key="1">
    <citation type="journal article" date="2020" name="Nat. Commun.">
        <title>Large-scale genome sequencing of mycorrhizal fungi provides insights into the early evolution of symbiotic traits.</title>
        <authorList>
            <person name="Miyauchi S."/>
            <person name="Kiss E."/>
            <person name="Kuo A."/>
            <person name="Drula E."/>
            <person name="Kohler A."/>
            <person name="Sanchez-Garcia M."/>
            <person name="Morin E."/>
            <person name="Andreopoulos B."/>
            <person name="Barry K.W."/>
            <person name="Bonito G."/>
            <person name="Buee M."/>
            <person name="Carver A."/>
            <person name="Chen C."/>
            <person name="Cichocki N."/>
            <person name="Clum A."/>
            <person name="Culley D."/>
            <person name="Crous P.W."/>
            <person name="Fauchery L."/>
            <person name="Girlanda M."/>
            <person name="Hayes R.D."/>
            <person name="Keri Z."/>
            <person name="LaButti K."/>
            <person name="Lipzen A."/>
            <person name="Lombard V."/>
            <person name="Magnuson J."/>
            <person name="Maillard F."/>
            <person name="Murat C."/>
            <person name="Nolan M."/>
            <person name="Ohm R.A."/>
            <person name="Pangilinan J."/>
            <person name="Pereira M.F."/>
            <person name="Perotto S."/>
            <person name="Peter M."/>
            <person name="Pfister S."/>
            <person name="Riley R."/>
            <person name="Sitrit Y."/>
            <person name="Stielow J.B."/>
            <person name="Szollosi G."/>
            <person name="Zifcakova L."/>
            <person name="Stursova M."/>
            <person name="Spatafora J.W."/>
            <person name="Tedersoo L."/>
            <person name="Vaario L.M."/>
            <person name="Yamada A."/>
            <person name="Yan M."/>
            <person name="Wang P."/>
            <person name="Xu J."/>
            <person name="Bruns T."/>
            <person name="Baldrian P."/>
            <person name="Vilgalys R."/>
            <person name="Dunand C."/>
            <person name="Henrissat B."/>
            <person name="Grigoriev I.V."/>
            <person name="Hibbett D."/>
            <person name="Nagy L.G."/>
            <person name="Martin F.M."/>
        </authorList>
    </citation>
    <scope>NUCLEOTIDE SEQUENCE</scope>
    <source>
        <strain evidence="8">UP504</strain>
    </source>
</reference>
<keyword evidence="9" id="KW-1185">Reference proteome</keyword>
<dbReference type="InterPro" id="IPR003819">
    <property type="entry name" value="TauD/TfdA-like"/>
</dbReference>
<keyword evidence="3" id="KW-0223">Dioxygenase</keyword>
<dbReference type="InterPro" id="IPR051323">
    <property type="entry name" value="AtsK-like"/>
</dbReference>
<evidence type="ECO:0000256" key="3">
    <source>
        <dbReference type="ARBA" id="ARBA00022964"/>
    </source>
</evidence>
<dbReference type="GO" id="GO:0005737">
    <property type="term" value="C:cytoplasm"/>
    <property type="evidence" value="ECO:0007669"/>
    <property type="project" value="TreeGrafter"/>
</dbReference>
<evidence type="ECO:0000256" key="4">
    <source>
        <dbReference type="ARBA" id="ARBA00023002"/>
    </source>
</evidence>
<organism evidence="8 9">
    <name type="scientific">Hydnum rufescens UP504</name>
    <dbReference type="NCBI Taxonomy" id="1448309"/>
    <lineage>
        <taxon>Eukaryota</taxon>
        <taxon>Fungi</taxon>
        <taxon>Dikarya</taxon>
        <taxon>Basidiomycota</taxon>
        <taxon>Agaricomycotina</taxon>
        <taxon>Agaricomycetes</taxon>
        <taxon>Cantharellales</taxon>
        <taxon>Hydnaceae</taxon>
        <taxon>Hydnum</taxon>
    </lineage>
</organism>
<keyword evidence="2" id="KW-0479">Metal-binding</keyword>
<dbReference type="PANTHER" id="PTHR30468">
    <property type="entry name" value="ALPHA-KETOGLUTARATE-DEPENDENT SULFONATE DIOXYGENASE"/>
    <property type="match status" value="1"/>
</dbReference>
<dbReference type="Proteomes" id="UP000886523">
    <property type="component" value="Unassembled WGS sequence"/>
</dbReference>
<feature type="region of interest" description="Disordered" evidence="6">
    <location>
        <begin position="348"/>
        <end position="370"/>
    </location>
</feature>
<comment type="similarity">
    <text evidence="1">Belongs to the TfdA dioxygenase family.</text>
</comment>
<dbReference type="InterPro" id="IPR042098">
    <property type="entry name" value="TauD-like_sf"/>
</dbReference>
<accession>A0A9P6AXG4</accession>
<dbReference type="PANTHER" id="PTHR30468:SF28">
    <property type="entry name" value="ALPHA-KETOGLUTARATE-DEPENDENT TAURINE DIOXYGENASE (AFU_ORTHOLOGUE AFUA_8G02210)-RELATED"/>
    <property type="match status" value="1"/>
</dbReference>
<evidence type="ECO:0000313" key="8">
    <source>
        <dbReference type="EMBL" id="KAF9513791.1"/>
    </source>
</evidence>
<protein>
    <recommendedName>
        <fullName evidence="7">TauD/TfdA-like domain-containing protein</fullName>
    </recommendedName>
</protein>
<evidence type="ECO:0000256" key="2">
    <source>
        <dbReference type="ARBA" id="ARBA00022723"/>
    </source>
</evidence>
<name>A0A9P6AXG4_9AGAM</name>
<dbReference type="AlphaFoldDB" id="A0A9P6AXG4"/>
<evidence type="ECO:0000256" key="5">
    <source>
        <dbReference type="ARBA" id="ARBA00023004"/>
    </source>
</evidence>
<dbReference type="GO" id="GO:0046872">
    <property type="term" value="F:metal ion binding"/>
    <property type="evidence" value="ECO:0007669"/>
    <property type="project" value="UniProtKB-KW"/>
</dbReference>
<dbReference type="OrthoDB" id="10257314at2759"/>
<gene>
    <name evidence="8" type="ORF">BS47DRAFT_1392998</name>
</gene>
<dbReference type="SUPFAM" id="SSF51197">
    <property type="entry name" value="Clavaminate synthase-like"/>
    <property type="match status" value="1"/>
</dbReference>
<dbReference type="Pfam" id="PF02668">
    <property type="entry name" value="TauD"/>
    <property type="match status" value="1"/>
</dbReference>
<dbReference type="GO" id="GO:0016706">
    <property type="term" value="F:2-oxoglutarate-dependent dioxygenase activity"/>
    <property type="evidence" value="ECO:0007669"/>
    <property type="project" value="TreeGrafter"/>
</dbReference>
<feature type="domain" description="TauD/TfdA-like" evidence="7">
    <location>
        <begin position="67"/>
        <end position="355"/>
    </location>
</feature>
<keyword evidence="5" id="KW-0408">Iron</keyword>
<proteinExistence type="inferred from homology"/>
<evidence type="ECO:0000259" key="7">
    <source>
        <dbReference type="Pfam" id="PF02668"/>
    </source>
</evidence>
<dbReference type="Gene3D" id="3.60.130.10">
    <property type="entry name" value="Clavaminate synthase-like"/>
    <property type="match status" value="1"/>
</dbReference>
<sequence length="370" mass="41644">MSQTIVQTVSNAGNRLSLTSVDKAATSAEQEPSLYRYSHLLPSFDPNEPRALSHKDSRSFLANAVTNDLTPWFGTEISNVDLLTLNEEGRDQLALETARRGVLVFRDQEHWLNADTDAWVAFASYFGRLHIHPTSGHPRGYPQVHLVYRDAHATYNYELDQNITATVWHSDVSYEIQPPGLTIFFLLDQPKTGGDTLFVSQTAVLRRFSPAFVAFLRTLNAVHSGMSKPSIVAQGSEEGWFAEILWRMCIPYVQSHDGCHGRFNNLRVQVVRRHPVTGEEALYVNKQFTRRIVGLKKEESDNLLNFLCDALAQAHESQVRLKWRPNTVVVWDNRITAHAANLDFSPTGERRHGARLAAQAEKPIASSKGI</sequence>
<evidence type="ECO:0000256" key="1">
    <source>
        <dbReference type="ARBA" id="ARBA00005896"/>
    </source>
</evidence>
<comment type="caution">
    <text evidence="8">The sequence shown here is derived from an EMBL/GenBank/DDBJ whole genome shotgun (WGS) entry which is preliminary data.</text>
</comment>
<evidence type="ECO:0000313" key="9">
    <source>
        <dbReference type="Proteomes" id="UP000886523"/>
    </source>
</evidence>
<keyword evidence="4" id="KW-0560">Oxidoreductase</keyword>